<evidence type="ECO:0000313" key="3">
    <source>
        <dbReference type="Proteomes" id="UP000198418"/>
    </source>
</evidence>
<evidence type="ECO:0000313" key="2">
    <source>
        <dbReference type="EMBL" id="SNB69889.1"/>
    </source>
</evidence>
<dbReference type="AlphaFoldDB" id="A0A212RCR9"/>
<feature type="signal peptide" evidence="1">
    <location>
        <begin position="1"/>
        <end position="23"/>
    </location>
</feature>
<proteinExistence type="predicted"/>
<accession>A0A212RCR9</accession>
<reference evidence="3" key="1">
    <citation type="submission" date="2017-06" db="EMBL/GenBank/DDBJ databases">
        <authorList>
            <person name="Varghese N."/>
            <person name="Submissions S."/>
        </authorList>
    </citation>
    <scope>NUCLEOTIDE SEQUENCE [LARGE SCALE GENOMIC DNA]</scope>
    <source>
        <strain evidence="3">DSM 137</strain>
    </source>
</reference>
<organism evidence="2 3">
    <name type="scientific">Rhodoblastus acidophilus</name>
    <name type="common">Rhodopseudomonas acidophila</name>
    <dbReference type="NCBI Taxonomy" id="1074"/>
    <lineage>
        <taxon>Bacteria</taxon>
        <taxon>Pseudomonadati</taxon>
        <taxon>Pseudomonadota</taxon>
        <taxon>Alphaproteobacteria</taxon>
        <taxon>Hyphomicrobiales</taxon>
        <taxon>Rhodoblastaceae</taxon>
        <taxon>Rhodoblastus</taxon>
    </lineage>
</organism>
<name>A0A212RCR9_RHOAC</name>
<evidence type="ECO:0000256" key="1">
    <source>
        <dbReference type="SAM" id="SignalP"/>
    </source>
</evidence>
<dbReference type="EMBL" id="FYDG01000003">
    <property type="protein sequence ID" value="SNB69889.1"/>
    <property type="molecule type" value="Genomic_DNA"/>
</dbReference>
<feature type="chain" id="PRO_5012555641" evidence="1">
    <location>
        <begin position="24"/>
        <end position="172"/>
    </location>
</feature>
<dbReference type="Proteomes" id="UP000198418">
    <property type="component" value="Unassembled WGS sequence"/>
</dbReference>
<dbReference type="OrthoDB" id="9904176at2"/>
<dbReference type="RefSeq" id="WP_088520417.1">
    <property type="nucleotide sequence ID" value="NZ_FYDG01000003.1"/>
</dbReference>
<keyword evidence="1" id="KW-0732">Signal</keyword>
<sequence length="172" mass="18027">MKTRAAALAALVLFQAGGGPVLAQGQSIEESGALDRRAPAAEVDDRAFDCPAFKAVIAAAPDGFAALRGGVAREEDALTAYAVPAPLFGSCEILDKKKIAEVSYACQAEKLDLADIKATLDSCLGESAQRYAANENPNAPFLRYNVPAAGRLARIMALKTFGKVTLAVFNPR</sequence>
<protein>
    <submittedName>
        <fullName evidence="2">Uncharacterized protein</fullName>
    </submittedName>
</protein>
<keyword evidence="3" id="KW-1185">Reference proteome</keyword>
<gene>
    <name evidence="2" type="ORF">SAMN06265338_103307</name>
</gene>